<protein>
    <submittedName>
        <fullName evidence="1">Uncharacterized protein</fullName>
    </submittedName>
</protein>
<keyword evidence="2" id="KW-1185">Reference proteome</keyword>
<name>A0ACB9ZMC6_CATRO</name>
<dbReference type="Proteomes" id="UP001060085">
    <property type="component" value="Linkage Group LG08"/>
</dbReference>
<sequence length="145" mass="16371">MSKRTFIGDRLVIEGTIEKQADDNKGCERVEKEIETDDDHEGIQGGYLIIGKKSIQKEADDDERVQKSIKEPDDGKIEEKPKSEKLVDDIPEGIDGCDTLVNEDNDDGEDSVKEAGKEKEELNRLALVSWQPHMLWMCARSSHTN</sequence>
<reference evidence="2" key="1">
    <citation type="journal article" date="2023" name="Nat. Plants">
        <title>Single-cell RNA sequencing provides a high-resolution roadmap for understanding the multicellular compartmentation of specialized metabolism.</title>
        <authorList>
            <person name="Sun S."/>
            <person name="Shen X."/>
            <person name="Li Y."/>
            <person name="Li Y."/>
            <person name="Wang S."/>
            <person name="Li R."/>
            <person name="Zhang H."/>
            <person name="Shen G."/>
            <person name="Guo B."/>
            <person name="Wei J."/>
            <person name="Xu J."/>
            <person name="St-Pierre B."/>
            <person name="Chen S."/>
            <person name="Sun C."/>
        </authorList>
    </citation>
    <scope>NUCLEOTIDE SEQUENCE [LARGE SCALE GENOMIC DNA]</scope>
</reference>
<gene>
    <name evidence="1" type="ORF">M9H77_34758</name>
</gene>
<comment type="caution">
    <text evidence="1">The sequence shown here is derived from an EMBL/GenBank/DDBJ whole genome shotgun (WGS) entry which is preliminary data.</text>
</comment>
<evidence type="ECO:0000313" key="1">
    <source>
        <dbReference type="EMBL" id="KAI5648753.1"/>
    </source>
</evidence>
<accession>A0ACB9ZMC6</accession>
<proteinExistence type="predicted"/>
<evidence type="ECO:0000313" key="2">
    <source>
        <dbReference type="Proteomes" id="UP001060085"/>
    </source>
</evidence>
<dbReference type="EMBL" id="CM044708">
    <property type="protein sequence ID" value="KAI5648753.1"/>
    <property type="molecule type" value="Genomic_DNA"/>
</dbReference>
<organism evidence="1 2">
    <name type="scientific">Catharanthus roseus</name>
    <name type="common">Madagascar periwinkle</name>
    <name type="synonym">Vinca rosea</name>
    <dbReference type="NCBI Taxonomy" id="4058"/>
    <lineage>
        <taxon>Eukaryota</taxon>
        <taxon>Viridiplantae</taxon>
        <taxon>Streptophyta</taxon>
        <taxon>Embryophyta</taxon>
        <taxon>Tracheophyta</taxon>
        <taxon>Spermatophyta</taxon>
        <taxon>Magnoliopsida</taxon>
        <taxon>eudicotyledons</taxon>
        <taxon>Gunneridae</taxon>
        <taxon>Pentapetalae</taxon>
        <taxon>asterids</taxon>
        <taxon>lamiids</taxon>
        <taxon>Gentianales</taxon>
        <taxon>Apocynaceae</taxon>
        <taxon>Rauvolfioideae</taxon>
        <taxon>Vinceae</taxon>
        <taxon>Catharanthinae</taxon>
        <taxon>Catharanthus</taxon>
    </lineage>
</organism>